<reference evidence="2 3" key="2">
    <citation type="submission" date="2018-11" db="EMBL/GenBank/DDBJ databases">
        <authorList>
            <consortium name="Pathogen Informatics"/>
        </authorList>
    </citation>
    <scope>NUCLEOTIDE SEQUENCE [LARGE SCALE GENOMIC DNA]</scope>
    <source>
        <strain evidence="2 3">Costa Rica</strain>
    </source>
</reference>
<dbReference type="AlphaFoldDB" id="A0A158PMG4"/>
<dbReference type="GO" id="GO:0009898">
    <property type="term" value="C:cytoplasmic side of plasma membrane"/>
    <property type="evidence" value="ECO:0007669"/>
    <property type="project" value="TreeGrafter"/>
</dbReference>
<dbReference type="PROSITE" id="PS50105">
    <property type="entry name" value="SAM_DOMAIN"/>
    <property type="match status" value="1"/>
</dbReference>
<reference evidence="4" key="1">
    <citation type="submission" date="2016-04" db="UniProtKB">
        <authorList>
            <consortium name="WormBaseParasite"/>
        </authorList>
    </citation>
    <scope>IDENTIFICATION</scope>
</reference>
<dbReference type="InterPro" id="IPR013761">
    <property type="entry name" value="SAM/pointed_sf"/>
</dbReference>
<dbReference type="Pfam" id="PF07647">
    <property type="entry name" value="SAM_2"/>
    <property type="match status" value="1"/>
</dbReference>
<dbReference type="PANTHER" id="PTHR20843">
    <property type="entry name" value="STERILE ALPHA MOTIF DOMAIN CONTAINING PROTEIN 10"/>
    <property type="match status" value="1"/>
</dbReference>
<evidence type="ECO:0000313" key="3">
    <source>
        <dbReference type="Proteomes" id="UP000267027"/>
    </source>
</evidence>
<accession>A0A158PMG4</accession>
<evidence type="ECO:0000313" key="2">
    <source>
        <dbReference type="EMBL" id="VDM64304.1"/>
    </source>
</evidence>
<sequence length="282" mass="32747">MRTLTSGRTPKNQKQCQISRKLENNLEEKEKKTSCMNAVQEVFQTVSNRPICFWTASDVDDWLRKRRPKLALKYSLYFLRHNVTGRVLVDITDVDLEEIGIACYDESRFRRMRVYNHRATFEQAQLVAELFEKGENTDMKSCDETRSDTTVEGLVKVRTSNILSLPDDILLKIFGYVFDPQTFEPHTSLKSPGQICTFLTIEGMVITDDLMDMLYKLDLSRVEEMFWHDIQGASATNVVEKMQKLLTMMPELCYAEFRSASFDPAAMFPESNCYWDDIGFEK</sequence>
<dbReference type="PANTHER" id="PTHR20843:SF0">
    <property type="entry name" value="PROTEIN AVEUGLE"/>
    <property type="match status" value="1"/>
</dbReference>
<dbReference type="InterPro" id="IPR001660">
    <property type="entry name" value="SAM"/>
</dbReference>
<dbReference type="SUPFAM" id="SSF47769">
    <property type="entry name" value="SAM/Pointed domain"/>
    <property type="match status" value="1"/>
</dbReference>
<proteinExistence type="predicted"/>
<dbReference type="OrthoDB" id="434324at2759"/>
<gene>
    <name evidence="2" type="ORF">ACOC_LOCUS12719</name>
</gene>
<dbReference type="Gene3D" id="1.10.150.50">
    <property type="entry name" value="Transcription Factor, Ets-1"/>
    <property type="match status" value="1"/>
</dbReference>
<name>A0A158PMG4_ANGCS</name>
<dbReference type="InterPro" id="IPR052268">
    <property type="entry name" value="SAM_domain-containing_protein"/>
</dbReference>
<protein>
    <submittedName>
        <fullName evidence="4">SAM domain-containing protein</fullName>
    </submittedName>
</protein>
<dbReference type="EMBL" id="UYYA01005184">
    <property type="protein sequence ID" value="VDM64304.1"/>
    <property type="molecule type" value="Genomic_DNA"/>
</dbReference>
<keyword evidence="3" id="KW-1185">Reference proteome</keyword>
<dbReference type="GO" id="GO:0007169">
    <property type="term" value="P:cell surface receptor protein tyrosine kinase signaling pathway"/>
    <property type="evidence" value="ECO:0007669"/>
    <property type="project" value="TreeGrafter"/>
</dbReference>
<dbReference type="WBParaSite" id="ACOC_0001271801-mRNA-1">
    <property type="protein sequence ID" value="ACOC_0001271801-mRNA-1"/>
    <property type="gene ID" value="ACOC_0001271801"/>
</dbReference>
<organism evidence="4">
    <name type="scientific">Angiostrongylus costaricensis</name>
    <name type="common">Nematode worm</name>
    <dbReference type="NCBI Taxonomy" id="334426"/>
    <lineage>
        <taxon>Eukaryota</taxon>
        <taxon>Metazoa</taxon>
        <taxon>Ecdysozoa</taxon>
        <taxon>Nematoda</taxon>
        <taxon>Chromadorea</taxon>
        <taxon>Rhabditida</taxon>
        <taxon>Rhabditina</taxon>
        <taxon>Rhabditomorpha</taxon>
        <taxon>Strongyloidea</taxon>
        <taxon>Metastrongylidae</taxon>
        <taxon>Angiostrongylus</taxon>
    </lineage>
</organism>
<evidence type="ECO:0000313" key="4">
    <source>
        <dbReference type="WBParaSite" id="ACOC_0001271801-mRNA-1"/>
    </source>
</evidence>
<evidence type="ECO:0000259" key="1">
    <source>
        <dbReference type="PROSITE" id="PS50105"/>
    </source>
</evidence>
<feature type="domain" description="SAM" evidence="1">
    <location>
        <begin position="54"/>
        <end position="101"/>
    </location>
</feature>
<dbReference type="Proteomes" id="UP000267027">
    <property type="component" value="Unassembled WGS sequence"/>
</dbReference>